<gene>
    <name evidence="3" type="ORF">MSPICULIGERA_LOCUS23960</name>
</gene>
<accession>A0AA36GCF4</accession>
<keyword evidence="2" id="KW-0812">Transmembrane</keyword>
<comment type="caution">
    <text evidence="3">The sequence shown here is derived from an EMBL/GenBank/DDBJ whole genome shotgun (WGS) entry which is preliminary data.</text>
</comment>
<keyword evidence="2" id="KW-0472">Membrane</keyword>
<organism evidence="3 4">
    <name type="scientific">Mesorhabditis spiculigera</name>
    <dbReference type="NCBI Taxonomy" id="96644"/>
    <lineage>
        <taxon>Eukaryota</taxon>
        <taxon>Metazoa</taxon>
        <taxon>Ecdysozoa</taxon>
        <taxon>Nematoda</taxon>
        <taxon>Chromadorea</taxon>
        <taxon>Rhabditida</taxon>
        <taxon>Rhabditina</taxon>
        <taxon>Rhabditomorpha</taxon>
        <taxon>Rhabditoidea</taxon>
        <taxon>Rhabditidae</taxon>
        <taxon>Mesorhabditinae</taxon>
        <taxon>Mesorhabditis</taxon>
    </lineage>
</organism>
<evidence type="ECO:0000256" key="1">
    <source>
        <dbReference type="SAM" id="MobiDB-lite"/>
    </source>
</evidence>
<keyword evidence="4" id="KW-1185">Reference proteome</keyword>
<evidence type="ECO:0000313" key="4">
    <source>
        <dbReference type="Proteomes" id="UP001177023"/>
    </source>
</evidence>
<dbReference type="EMBL" id="CATQJA010002707">
    <property type="protein sequence ID" value="CAJ0585950.1"/>
    <property type="molecule type" value="Genomic_DNA"/>
</dbReference>
<keyword evidence="2" id="KW-1133">Transmembrane helix</keyword>
<feature type="region of interest" description="Disordered" evidence="1">
    <location>
        <begin position="164"/>
        <end position="192"/>
    </location>
</feature>
<proteinExistence type="predicted"/>
<reference evidence="3" key="1">
    <citation type="submission" date="2023-06" db="EMBL/GenBank/DDBJ databases">
        <authorList>
            <person name="Delattre M."/>
        </authorList>
    </citation>
    <scope>NUCLEOTIDE SEQUENCE</scope>
    <source>
        <strain evidence="3">AF72</strain>
    </source>
</reference>
<evidence type="ECO:0000256" key="2">
    <source>
        <dbReference type="SAM" id="Phobius"/>
    </source>
</evidence>
<evidence type="ECO:0000313" key="3">
    <source>
        <dbReference type="EMBL" id="CAJ0585950.1"/>
    </source>
</evidence>
<sequence length="212" mass="23189">MGEWAALHLRIIIPSNHSHSIRLLLMVRGSLLLLPMLGLSLLSVVISAQDAATTEWPLIPYACNLAKKVDNVDQDCTPNPPKSATDGRTTWFTIRDLRNDRLVIYRCSQSETFCLSMTKKALPDDKIGCYGSIFSEVGCNCDQDLGSFTFTPAHPSVLALWKEKQKPGEPPGCGTYEVPDDPPTPSSSSSSWPSSALLLVVTISLVARLIYP</sequence>
<protein>
    <submittedName>
        <fullName evidence="3">Uncharacterized protein</fullName>
    </submittedName>
</protein>
<dbReference type="AlphaFoldDB" id="A0AA36GCF4"/>
<name>A0AA36GCF4_9BILA</name>
<dbReference type="Proteomes" id="UP001177023">
    <property type="component" value="Unassembled WGS sequence"/>
</dbReference>
<feature type="non-terminal residue" evidence="3">
    <location>
        <position position="1"/>
    </location>
</feature>
<feature type="transmembrane region" description="Helical" evidence="2">
    <location>
        <begin position="21"/>
        <end position="46"/>
    </location>
</feature>